<dbReference type="Gene3D" id="3.60.10.10">
    <property type="entry name" value="Endonuclease/exonuclease/phosphatase"/>
    <property type="match status" value="1"/>
</dbReference>
<dbReference type="SUPFAM" id="SSF56672">
    <property type="entry name" value="DNA/RNA polymerases"/>
    <property type="match status" value="1"/>
</dbReference>
<dbReference type="EMBL" id="JARBHA010000019">
    <property type="protein sequence ID" value="KAJ9673136.1"/>
    <property type="molecule type" value="Genomic_DNA"/>
</dbReference>
<reference evidence="2 3" key="1">
    <citation type="journal article" date="2023" name="BMC Biotechnol.">
        <title>Vitis rotundifolia cv Carlos genome sequencing.</title>
        <authorList>
            <person name="Huff M."/>
            <person name="Hulse-Kemp A."/>
            <person name="Scheffler B."/>
            <person name="Youngblood R."/>
            <person name="Simpson S."/>
            <person name="Babiker E."/>
            <person name="Staton M."/>
        </authorList>
    </citation>
    <scope>NUCLEOTIDE SEQUENCE [LARGE SCALE GENOMIC DNA]</scope>
    <source>
        <tissue evidence="2">Leaf</tissue>
    </source>
</reference>
<gene>
    <name evidence="2" type="ORF">PVL29_026424</name>
</gene>
<organism evidence="2 3">
    <name type="scientific">Vitis rotundifolia</name>
    <name type="common">Muscadine grape</name>
    <dbReference type="NCBI Taxonomy" id="103349"/>
    <lineage>
        <taxon>Eukaryota</taxon>
        <taxon>Viridiplantae</taxon>
        <taxon>Streptophyta</taxon>
        <taxon>Embryophyta</taxon>
        <taxon>Tracheophyta</taxon>
        <taxon>Spermatophyta</taxon>
        <taxon>Magnoliopsida</taxon>
        <taxon>eudicotyledons</taxon>
        <taxon>Gunneridae</taxon>
        <taxon>Pentapetalae</taxon>
        <taxon>rosids</taxon>
        <taxon>Vitales</taxon>
        <taxon>Vitaceae</taxon>
        <taxon>Viteae</taxon>
        <taxon>Vitis</taxon>
    </lineage>
</organism>
<dbReference type="SUPFAM" id="SSF56219">
    <property type="entry name" value="DNase I-like"/>
    <property type="match status" value="1"/>
</dbReference>
<dbReference type="PROSITE" id="PS50878">
    <property type="entry name" value="RT_POL"/>
    <property type="match status" value="1"/>
</dbReference>
<dbReference type="AlphaFoldDB" id="A0AA39D6P9"/>
<accession>A0AA39D6P9</accession>
<name>A0AA39D6P9_VITRO</name>
<evidence type="ECO:0000313" key="3">
    <source>
        <dbReference type="Proteomes" id="UP001168098"/>
    </source>
</evidence>
<comment type="caution">
    <text evidence="2">The sequence shown here is derived from an EMBL/GenBank/DDBJ whole genome shotgun (WGS) entry which is preliminary data.</text>
</comment>
<proteinExistence type="predicted"/>
<feature type="domain" description="Reverse transcriptase" evidence="1">
    <location>
        <begin position="330"/>
        <end position="608"/>
    </location>
</feature>
<dbReference type="CDD" id="cd01650">
    <property type="entry name" value="RT_nLTR_like"/>
    <property type="match status" value="1"/>
</dbReference>
<dbReference type="PANTHER" id="PTHR33116">
    <property type="entry name" value="REVERSE TRANSCRIPTASE ZINC-BINDING DOMAIN-CONTAINING PROTEIN-RELATED-RELATED"/>
    <property type="match status" value="1"/>
</dbReference>
<evidence type="ECO:0000313" key="2">
    <source>
        <dbReference type="EMBL" id="KAJ9673136.1"/>
    </source>
</evidence>
<dbReference type="Pfam" id="PF00078">
    <property type="entry name" value="RVT_1"/>
    <property type="match status" value="1"/>
</dbReference>
<keyword evidence="3" id="KW-1185">Reference proteome</keyword>
<sequence length="896" mass="102860">MWSVGGDFNVIRRISEKLGDSRLTLNMRCFDEFIRASGLLDPPLRNAAFTWSNMQADPICKRLDRFLFSSEWDSFFSQSLQEAFPRWTSDHSPICLETNPLKWGPTPFRFENMRLLHPEFKEKFSDWWQECTVEGWEGHKFMRKLKERKNLILLDLGRIDLIEQEGNLNADLVSERTLRRRELEDLLLKEEVHWRQKSGFKWIKEGDCNSKFFHRMTNGRRSRKFIKSLISERGVTLSNIEVISEEIVNFFEKLYSKPVGDSWRVEGVDWVPINGESAVWLDKPFSEEEVRMVVFQLNKEKAPGPDGFIMAVYQECWDVIKEDLMRVFLEFHTNGIINQSTNATFIAMVPKKSQTLKISDYRPISLVTSLYKIIAKVLSGCLCKVLHETISGSQGAFVEGRHILDAVLIANEVVDEKRRSGEEGVVFKIDFEKTYDHVDWGFLDHVLERKGFSPKWRSWIRGCLSSSNFAILVNGNAKGWVKASRGLRQGDPLSPFLFTLVTDVLSRLLFRAEEIGLIEGFSVGRDRTRVSLLQFADDTIFFSKASLEHLQNLKIILLVFGQVSGLKINLEKSTISGINIGQELLSSLASVFDCRVSEWPLSYLGLSLGGNLKTIGFWDPVVERISRRLDGWKKTFLSLGGRITLIQSSLSHIPSYFISLFKIPASIASKIEKLQRDFLCRPKELGGLGIGKMSLRNIALLGKWLWRFPRERSGLWHKVIASIYGTHPNGWDANMVVRWSHRCPWKTIAQVSRDFSPFVHLVVGNEERIRFWEDFWWGNQTLCSQFAGLYRVISVKNLTVSNVLGNSFPLSWNLNFRRNLTDSKIDLLQSLMSSLSSVLFSPSLADSREWSLLSSVLFSVKSFFLALSKVSNLILFLPAKFCGVQKPLQRLRPLLG</sequence>
<dbReference type="Proteomes" id="UP001168098">
    <property type="component" value="Unassembled WGS sequence"/>
</dbReference>
<dbReference type="InterPro" id="IPR043502">
    <property type="entry name" value="DNA/RNA_pol_sf"/>
</dbReference>
<evidence type="ECO:0000259" key="1">
    <source>
        <dbReference type="PROSITE" id="PS50878"/>
    </source>
</evidence>
<dbReference type="PANTHER" id="PTHR33116:SF78">
    <property type="entry name" value="OS12G0587133 PROTEIN"/>
    <property type="match status" value="1"/>
</dbReference>
<dbReference type="InterPro" id="IPR036691">
    <property type="entry name" value="Endo/exonu/phosph_ase_sf"/>
</dbReference>
<dbReference type="InterPro" id="IPR000477">
    <property type="entry name" value="RT_dom"/>
</dbReference>
<protein>
    <recommendedName>
        <fullName evidence="1">Reverse transcriptase domain-containing protein</fullName>
    </recommendedName>
</protein>